<dbReference type="SMART" id="SM00454">
    <property type="entry name" value="SAM"/>
    <property type="match status" value="1"/>
</dbReference>
<gene>
    <name evidence="4" type="ORF">BK809_0001536</name>
</gene>
<evidence type="ECO:0000259" key="2">
    <source>
        <dbReference type="PROSITE" id="PS50003"/>
    </source>
</evidence>
<feature type="domain" description="PH" evidence="2">
    <location>
        <begin position="703"/>
        <end position="841"/>
    </location>
</feature>
<dbReference type="InterPro" id="IPR001660">
    <property type="entry name" value="SAM"/>
</dbReference>
<organism evidence="4 5">
    <name type="scientific">Diplodia seriata</name>
    <dbReference type="NCBI Taxonomy" id="420778"/>
    <lineage>
        <taxon>Eukaryota</taxon>
        <taxon>Fungi</taxon>
        <taxon>Dikarya</taxon>
        <taxon>Ascomycota</taxon>
        <taxon>Pezizomycotina</taxon>
        <taxon>Dothideomycetes</taxon>
        <taxon>Dothideomycetes incertae sedis</taxon>
        <taxon>Botryosphaeriales</taxon>
        <taxon>Botryosphaeriaceae</taxon>
        <taxon>Diplodia</taxon>
    </lineage>
</organism>
<evidence type="ECO:0000256" key="1">
    <source>
        <dbReference type="SAM" id="MobiDB-lite"/>
    </source>
</evidence>
<feature type="region of interest" description="Disordered" evidence="1">
    <location>
        <begin position="544"/>
        <end position="563"/>
    </location>
</feature>
<feature type="compositionally biased region" description="Acidic residues" evidence="1">
    <location>
        <begin position="61"/>
        <end position="76"/>
    </location>
</feature>
<dbReference type="STRING" id="420778.A0A1S8BA41"/>
<dbReference type="Gene3D" id="1.10.150.50">
    <property type="entry name" value="Transcription Factor, Ets-1"/>
    <property type="match status" value="1"/>
</dbReference>
<dbReference type="InterPro" id="IPR001849">
    <property type="entry name" value="PH_domain"/>
</dbReference>
<feature type="region of interest" description="Disordered" evidence="1">
    <location>
        <begin position="172"/>
        <end position="208"/>
    </location>
</feature>
<name>A0A1S8BA41_9PEZI</name>
<feature type="region of interest" description="Disordered" evidence="1">
    <location>
        <begin position="280"/>
        <end position="355"/>
    </location>
</feature>
<dbReference type="CDD" id="cd09535">
    <property type="entry name" value="SAM_BOI-like_fungal"/>
    <property type="match status" value="1"/>
</dbReference>
<reference evidence="4 5" key="1">
    <citation type="submission" date="2017-01" db="EMBL/GenBank/DDBJ databases">
        <title>Draft genome sequence of Diplodia seriata F98.1, a fungal species involved in grapevine trunk diseases.</title>
        <authorList>
            <person name="Robert-Siegwald G."/>
            <person name="Vallet J."/>
            <person name="Abou-Mansour E."/>
            <person name="Xu J."/>
            <person name="Rey P."/>
            <person name="Bertsch C."/>
            <person name="Rego C."/>
            <person name="Larignon P."/>
            <person name="Fontaine F."/>
            <person name="Lebrun M.-H."/>
        </authorList>
    </citation>
    <scope>NUCLEOTIDE SEQUENCE [LARGE SCALE GENOMIC DNA]</scope>
    <source>
        <strain evidence="4 5">F98.1</strain>
    </source>
</reference>
<dbReference type="AlphaFoldDB" id="A0A1S8BA41"/>
<protein>
    <submittedName>
        <fullName evidence="4">Protein BOI2</fullName>
    </submittedName>
</protein>
<dbReference type="Pfam" id="PF00169">
    <property type="entry name" value="PH"/>
    <property type="match status" value="1"/>
</dbReference>
<dbReference type="SUPFAM" id="SSF50729">
    <property type="entry name" value="PH domain-like"/>
    <property type="match status" value="1"/>
</dbReference>
<feature type="region of interest" description="Disordered" evidence="1">
    <location>
        <begin position="61"/>
        <end position="106"/>
    </location>
</feature>
<dbReference type="OrthoDB" id="422827at2759"/>
<dbReference type="Gene3D" id="2.30.29.30">
    <property type="entry name" value="Pleckstrin-homology domain (PH domain)/Phosphotyrosine-binding domain (PTB)"/>
    <property type="match status" value="1"/>
</dbReference>
<dbReference type="PROSITE" id="PS50105">
    <property type="entry name" value="SAM_DOMAIN"/>
    <property type="match status" value="1"/>
</dbReference>
<dbReference type="PROSITE" id="PS50003">
    <property type="entry name" value="PH_DOMAIN"/>
    <property type="match status" value="1"/>
</dbReference>
<feature type="compositionally biased region" description="Acidic residues" evidence="1">
    <location>
        <begin position="194"/>
        <end position="208"/>
    </location>
</feature>
<feature type="region of interest" description="Disordered" evidence="1">
    <location>
        <begin position="635"/>
        <end position="680"/>
    </location>
</feature>
<feature type="compositionally biased region" description="Basic and acidic residues" evidence="1">
    <location>
        <begin position="305"/>
        <end position="331"/>
    </location>
</feature>
<dbReference type="EMBL" id="MSZU01000106">
    <property type="protein sequence ID" value="OMP84151.1"/>
    <property type="molecule type" value="Genomic_DNA"/>
</dbReference>
<dbReference type="Pfam" id="PF07647">
    <property type="entry name" value="SAM_2"/>
    <property type="match status" value="1"/>
</dbReference>
<feature type="domain" description="SAM" evidence="3">
    <location>
        <begin position="215"/>
        <end position="279"/>
    </location>
</feature>
<dbReference type="SMART" id="SM00233">
    <property type="entry name" value="PH"/>
    <property type="match status" value="1"/>
</dbReference>
<comment type="caution">
    <text evidence="4">The sequence shown here is derived from an EMBL/GenBank/DDBJ whole genome shotgun (WGS) entry which is preliminary data.</text>
</comment>
<dbReference type="InterPro" id="IPR011993">
    <property type="entry name" value="PH-like_dom_sf"/>
</dbReference>
<accession>A0A1S8BA41</accession>
<evidence type="ECO:0000259" key="3">
    <source>
        <dbReference type="PROSITE" id="PS50105"/>
    </source>
</evidence>
<feature type="compositionally biased region" description="Polar residues" evidence="1">
    <location>
        <begin position="641"/>
        <end position="654"/>
    </location>
</feature>
<evidence type="ECO:0000313" key="4">
    <source>
        <dbReference type="EMBL" id="OMP84151.1"/>
    </source>
</evidence>
<evidence type="ECO:0000313" key="5">
    <source>
        <dbReference type="Proteomes" id="UP000190776"/>
    </source>
</evidence>
<dbReference type="SUPFAM" id="SSF47769">
    <property type="entry name" value="SAM/Pointed domain"/>
    <property type="match status" value="1"/>
</dbReference>
<sequence>MVRPLGPRSVALPDRALLQAAQTPMTPLPPGVEMFQRGKMQPFFAVRSDKPRPVSEATEIFDTDFEDESSEFEEDAQSPKFSFESVNDSRKSQTTISTYDEVPTPHSSRHFQFDLQQQMQELKPVDGPRGPHLFRSSLSSAEFNYEYALQMSPLLPRHTPPRAETALRAETAFRDEPTPVPFQHAYDPHSYSDHEEEEEDDDDDDDEDAADVRFWSAQQVAAWMASMGFEEAILEKFEKHDITGAVLLDMQFEDLKELEISSFGKRHQLWNHIDALRGNDGRASPVPTPFQDISRPPTGLPASRSTREPSRTRTKSRTRERSKSRHQRGDCDDVNDGAMSPGGHRKRRGRRHRHGDDIITPAESVSIVAIEQLLPKPHRCAKGERCHKWRKQQRLYQRLQHEHGFPISPEKGGHIFMAGDPGNAAAANKVVENVYRPTSDALPSVVASSDLLGPGQMPDFVQPTEESLRNLELRDPQENVKQFLNLQHVEPPQTQQSPFEEERSTTPPLEMFPPLQPPQDTQPAHNNLRSLPKLRIPRSNSAQPYYAPQQVHPPEYATTMSPCRASNASPGLYRFGTPASEMDVPVTHVSLGPVSRDASQSVPPSMQYRDPIQRTSNLSRAADWQRPSFALPPVHEGEVFSPSSDPEYSATTLRGSADASRALHDRQRAKHSAASSDASDDLKQHLLARYEAQHAHAHPQYAGVNHHGWMKKRRTRLLRHEWQDQHFRLTGTQLAMHASEVPEAMALDTIDVHQYAVACSSLASNKLAAKLRGLKLASKKEGEGSGPPDSAFTFQLVPTGPPEAEKRVVKKAVAHGKTHHFAVKSRDERIDWMRELMLAKALKAKGDGYEVEVNGNAI</sequence>
<dbReference type="Proteomes" id="UP000190776">
    <property type="component" value="Unassembled WGS sequence"/>
</dbReference>
<proteinExistence type="predicted"/>
<dbReference type="InterPro" id="IPR013761">
    <property type="entry name" value="SAM/pointed_sf"/>
</dbReference>
<feature type="region of interest" description="Disordered" evidence="1">
    <location>
        <begin position="488"/>
        <end position="527"/>
    </location>
</feature>
<feature type="compositionally biased region" description="Basic residues" evidence="1">
    <location>
        <begin position="343"/>
        <end position="353"/>
    </location>
</feature>